<gene>
    <name evidence="1" type="ORF">N180_08800</name>
</gene>
<dbReference type="Proteomes" id="UP000028007">
    <property type="component" value="Unassembled WGS sequence"/>
</dbReference>
<evidence type="ECO:0000313" key="1">
    <source>
        <dbReference type="EMBL" id="KEQ30969.1"/>
    </source>
</evidence>
<organism evidence="1 2">
    <name type="scientific">Pedobacter antarcticus 4BY</name>
    <dbReference type="NCBI Taxonomy" id="1358423"/>
    <lineage>
        <taxon>Bacteria</taxon>
        <taxon>Pseudomonadati</taxon>
        <taxon>Bacteroidota</taxon>
        <taxon>Sphingobacteriia</taxon>
        <taxon>Sphingobacteriales</taxon>
        <taxon>Sphingobacteriaceae</taxon>
        <taxon>Pedobacter</taxon>
    </lineage>
</organism>
<evidence type="ECO:0000313" key="2">
    <source>
        <dbReference type="Proteomes" id="UP000028007"/>
    </source>
</evidence>
<protein>
    <recommendedName>
        <fullName evidence="3">Lipoprotein</fullName>
    </recommendedName>
</protein>
<dbReference type="PROSITE" id="PS51257">
    <property type="entry name" value="PROKAR_LIPOPROTEIN"/>
    <property type="match status" value="1"/>
</dbReference>
<comment type="caution">
    <text evidence="1">The sequence shown here is derived from an EMBL/GenBank/DDBJ whole genome shotgun (WGS) entry which is preliminary data.</text>
</comment>
<proteinExistence type="predicted"/>
<accession>A0A081PJU6</accession>
<sequence length="165" mass="19126">MKNTYFIFIFLVSIVFGCRSDKNLTKIDLNSIVKQKCILLNKSAQDSINLNLCSMIPLKWDSIIVLTPYIPIAKLRDLPLKNSNLLSSFYKELDDTSLTLLYIHKNQILGYSIYTRDIDIIAVSQKKYYGHMIVTKDQCNYLFIKKDTTGQDKYIITYSNESKET</sequence>
<evidence type="ECO:0008006" key="3">
    <source>
        <dbReference type="Google" id="ProtNLM"/>
    </source>
</evidence>
<keyword evidence="2" id="KW-1185">Reference proteome</keyword>
<reference evidence="1 2" key="1">
    <citation type="journal article" date="1992" name="Int. J. Syst. Bacteriol.">
        <title>Sphingobacterium antarcticus sp. nov. a Psychrotrophic Bacterium from the Soils of Schirmacher Oasis, Antarctica.</title>
        <authorList>
            <person name="Shivaji S."/>
            <person name="Ray M.K."/>
            <person name="Rao N.S."/>
            <person name="Saiserr L."/>
            <person name="Jagannadham M.V."/>
            <person name="Kumar G.S."/>
            <person name="Reddy G."/>
            <person name="Bhargava P.M."/>
        </authorList>
    </citation>
    <scope>NUCLEOTIDE SEQUENCE [LARGE SCALE GENOMIC DNA]</scope>
    <source>
        <strain evidence="1 2">4BY</strain>
    </source>
</reference>
<name>A0A081PJU6_9SPHI</name>
<dbReference type="EMBL" id="JNFF01000022">
    <property type="protein sequence ID" value="KEQ30969.1"/>
    <property type="molecule type" value="Genomic_DNA"/>
</dbReference>
<dbReference type="AlphaFoldDB" id="A0A081PJU6"/>